<keyword evidence="2 10" id="KW-0444">Lipid biosynthesis</keyword>
<dbReference type="PANTHER" id="PTHR34990">
    <property type="entry name" value="UDP-2,3-DIACYLGLUCOSAMINE HYDROLASE-RELATED"/>
    <property type="match status" value="1"/>
</dbReference>
<dbReference type="GO" id="GO:0008758">
    <property type="term" value="F:UDP-2,3-diacylglucosamine hydrolase activity"/>
    <property type="evidence" value="ECO:0007669"/>
    <property type="project" value="UniProtKB-UniRule"/>
</dbReference>
<dbReference type="RefSeq" id="WP_161445081.1">
    <property type="nucleotide sequence ID" value="NZ_WXWU01000112.1"/>
</dbReference>
<feature type="domain" description="Calcineurin-like phosphoesterase" evidence="11">
    <location>
        <begin position="1"/>
        <end position="199"/>
    </location>
</feature>
<sequence length="260" mass="29638">MTICFIADLHLSADRPDITDCFLHFMSSEATQCDALYVLGDLFEMWIGDDDDNTFHRQIKSAFKALTDSGVPCFFIHGNRDFLIGKQFSRETGVMLLPEHTVIDLFGTPTLILHGDTLCTLDESYQRYRKKVHNPFIQWLFLRLPLAWRQAVGRKMRSGSSSSNQMKSYDIMDVTPQAVIDLMSEHRVNHMIHGHTHRPDVHELTIDGQHATRTVLGDWYDQGSVLLCTPAGCQLQTRSFRAAEQNQPLQTQPHTYPGDS</sequence>
<dbReference type="InterPro" id="IPR043461">
    <property type="entry name" value="LpxH-like"/>
</dbReference>
<dbReference type="CDD" id="cd07398">
    <property type="entry name" value="MPP_YbbF-LpxH"/>
    <property type="match status" value="1"/>
</dbReference>
<dbReference type="NCBIfam" id="NF003743">
    <property type="entry name" value="PRK05340.1"/>
    <property type="match status" value="1"/>
</dbReference>
<dbReference type="GO" id="GO:0005737">
    <property type="term" value="C:cytoplasm"/>
    <property type="evidence" value="ECO:0007669"/>
    <property type="project" value="InterPro"/>
</dbReference>
<evidence type="ECO:0000313" key="13">
    <source>
        <dbReference type="Proteomes" id="UP000465712"/>
    </source>
</evidence>
<evidence type="ECO:0000256" key="1">
    <source>
        <dbReference type="ARBA" id="ARBA00022475"/>
    </source>
</evidence>
<dbReference type="InterPro" id="IPR004843">
    <property type="entry name" value="Calcineurin-like_PHP"/>
</dbReference>
<reference evidence="12 13" key="1">
    <citation type="submission" date="2017-05" db="EMBL/GenBank/DDBJ databases">
        <title>High clonality and local adaptation shapes Vibrionaceae linages within an endangered oasis.</title>
        <authorList>
            <person name="Vazquez-Rosas-Landa M."/>
        </authorList>
    </citation>
    <scope>NUCLEOTIDE SEQUENCE [LARGE SCALE GENOMIC DNA]</scope>
    <source>
        <strain evidence="12 13">P46_P4S1P180</strain>
    </source>
</reference>
<comment type="similarity">
    <text evidence="10">Belongs to the LpxH family.</text>
</comment>
<dbReference type="Gene3D" id="3.60.21.10">
    <property type="match status" value="1"/>
</dbReference>
<evidence type="ECO:0000313" key="12">
    <source>
        <dbReference type="EMBL" id="NAW65871.1"/>
    </source>
</evidence>
<dbReference type="InterPro" id="IPR010138">
    <property type="entry name" value="UDP-diacylglucosamine_Hdrlase"/>
</dbReference>
<feature type="binding site" evidence="10">
    <location>
        <position position="167"/>
    </location>
    <ligand>
        <name>substrate</name>
    </ligand>
</feature>
<protein>
    <recommendedName>
        <fullName evidence="10">UDP-2,3-diacylglucosamine hydrolase</fullName>
        <ecNumber evidence="10">3.6.1.54</ecNumber>
    </recommendedName>
    <alternativeName>
        <fullName evidence="10">UDP-2,3-diacylglucosamine diphosphatase</fullName>
    </alternativeName>
</protein>
<feature type="binding site" evidence="10">
    <location>
        <begin position="79"/>
        <end position="80"/>
    </location>
    <ligand>
        <name>substrate</name>
    </ligand>
</feature>
<evidence type="ECO:0000256" key="5">
    <source>
        <dbReference type="ARBA" id="ARBA00022723"/>
    </source>
</evidence>
<evidence type="ECO:0000259" key="11">
    <source>
        <dbReference type="Pfam" id="PF00149"/>
    </source>
</evidence>
<feature type="binding site" evidence="10">
    <location>
        <position position="41"/>
    </location>
    <ligand>
        <name>Mn(2+)</name>
        <dbReference type="ChEBI" id="CHEBI:29035"/>
        <label>1</label>
    </ligand>
</feature>
<name>A0A7X5BJZ2_9GAMM</name>
<dbReference type="Pfam" id="PF00149">
    <property type="entry name" value="Metallophos"/>
    <property type="match status" value="1"/>
</dbReference>
<feature type="binding site" evidence="10">
    <location>
        <position position="195"/>
    </location>
    <ligand>
        <name>substrate</name>
    </ligand>
</feature>
<dbReference type="PANTHER" id="PTHR34990:SF1">
    <property type="entry name" value="UDP-2,3-DIACYLGLUCOSAMINE HYDROLASE"/>
    <property type="match status" value="1"/>
</dbReference>
<proteinExistence type="inferred from homology"/>
<comment type="caution">
    <text evidence="12">The sequence shown here is derived from an EMBL/GenBank/DDBJ whole genome shotgun (WGS) entry which is preliminary data.</text>
</comment>
<comment type="cofactor">
    <cofactor evidence="10">
        <name>Mn(2+)</name>
        <dbReference type="ChEBI" id="CHEBI:29035"/>
    </cofactor>
    <text evidence="10">Binds 2 Mn(2+) ions per subunit in a binuclear metal center.</text>
</comment>
<feature type="binding site" evidence="10">
    <location>
        <position position="41"/>
    </location>
    <ligand>
        <name>Mn(2+)</name>
        <dbReference type="ChEBI" id="CHEBI:29035"/>
        <label>2</label>
    </ligand>
</feature>
<dbReference type="SUPFAM" id="SSF56300">
    <property type="entry name" value="Metallo-dependent phosphatases"/>
    <property type="match status" value="1"/>
</dbReference>
<evidence type="ECO:0000256" key="8">
    <source>
        <dbReference type="ARBA" id="ARBA00023136"/>
    </source>
</evidence>
<feature type="binding site" evidence="10">
    <location>
        <position position="79"/>
    </location>
    <ligand>
        <name>Mn(2+)</name>
        <dbReference type="ChEBI" id="CHEBI:29035"/>
        <label>2</label>
    </ligand>
</feature>
<keyword evidence="5 10" id="KW-0479">Metal-binding</keyword>
<evidence type="ECO:0000256" key="7">
    <source>
        <dbReference type="ARBA" id="ARBA00023098"/>
    </source>
</evidence>
<dbReference type="GO" id="GO:0009245">
    <property type="term" value="P:lipid A biosynthetic process"/>
    <property type="evidence" value="ECO:0007669"/>
    <property type="project" value="UniProtKB-UniRule"/>
</dbReference>
<organism evidence="12 13">
    <name type="scientific">Photobacterium halotolerans</name>
    <dbReference type="NCBI Taxonomy" id="265726"/>
    <lineage>
        <taxon>Bacteria</taxon>
        <taxon>Pseudomonadati</taxon>
        <taxon>Pseudomonadota</taxon>
        <taxon>Gammaproteobacteria</taxon>
        <taxon>Vibrionales</taxon>
        <taxon>Vibrionaceae</taxon>
        <taxon>Photobacterium</taxon>
    </lineage>
</organism>
<comment type="subcellular location">
    <subcellularLocation>
        <location evidence="10">Cell inner membrane</location>
        <topology evidence="10">Peripheral membrane protein</topology>
        <orientation evidence="10">Cytoplasmic side</orientation>
    </subcellularLocation>
</comment>
<comment type="pathway">
    <text evidence="10">Glycolipid biosynthesis; lipid IV(A) biosynthesis; lipid IV(A) from (3R)-3-hydroxytetradecanoyl-[acyl-carrier-protein] and UDP-N-acetyl-alpha-D-glucosamine: step 4/6.</text>
</comment>
<feature type="binding site" evidence="10">
    <location>
        <position position="10"/>
    </location>
    <ligand>
        <name>Mn(2+)</name>
        <dbReference type="ChEBI" id="CHEBI:29035"/>
        <label>1</label>
    </ligand>
</feature>
<dbReference type="GO" id="GO:0030145">
    <property type="term" value="F:manganese ion binding"/>
    <property type="evidence" value="ECO:0007669"/>
    <property type="project" value="UniProtKB-UniRule"/>
</dbReference>
<keyword evidence="6 10" id="KW-0378">Hydrolase</keyword>
<keyword evidence="8 10" id="KW-0472">Membrane</keyword>
<feature type="binding site" evidence="10">
    <location>
        <position position="8"/>
    </location>
    <ligand>
        <name>Mn(2+)</name>
        <dbReference type="ChEBI" id="CHEBI:29035"/>
        <label>1</label>
    </ligand>
</feature>
<keyword evidence="1 10" id="KW-1003">Cell membrane</keyword>
<dbReference type="HAMAP" id="MF_00575">
    <property type="entry name" value="LpxH"/>
    <property type="match status" value="1"/>
</dbReference>
<evidence type="ECO:0000256" key="4">
    <source>
        <dbReference type="ARBA" id="ARBA00022556"/>
    </source>
</evidence>
<feature type="binding site" evidence="10">
    <location>
        <position position="114"/>
    </location>
    <ligand>
        <name>Mn(2+)</name>
        <dbReference type="ChEBI" id="CHEBI:29035"/>
        <label>2</label>
    </ligand>
</feature>
<dbReference type="GO" id="GO:0019897">
    <property type="term" value="C:extrinsic component of plasma membrane"/>
    <property type="evidence" value="ECO:0007669"/>
    <property type="project" value="UniProtKB-UniRule"/>
</dbReference>
<dbReference type="Proteomes" id="UP000465712">
    <property type="component" value="Unassembled WGS sequence"/>
</dbReference>
<dbReference type="AlphaFoldDB" id="A0A7X5BJZ2"/>
<comment type="catalytic activity">
    <reaction evidence="10">
        <text>UDP-2-N,3-O-bis[(3R)-3-hydroxytetradecanoyl]-alpha-D-glucosamine + H2O = 2-N,3-O-bis[(3R)-3-hydroxytetradecanoyl]-alpha-D-glucosaminyl 1-phosphate + UMP + 2 H(+)</text>
        <dbReference type="Rhea" id="RHEA:25213"/>
        <dbReference type="ChEBI" id="CHEBI:15377"/>
        <dbReference type="ChEBI" id="CHEBI:15378"/>
        <dbReference type="ChEBI" id="CHEBI:57865"/>
        <dbReference type="ChEBI" id="CHEBI:57957"/>
        <dbReference type="ChEBI" id="CHEBI:78847"/>
        <dbReference type="EC" id="3.6.1.54"/>
    </reaction>
</comment>
<dbReference type="InterPro" id="IPR029052">
    <property type="entry name" value="Metallo-depent_PP-like"/>
</dbReference>
<accession>A0A7X5BJZ2</accession>
<gene>
    <name evidence="10 12" type="primary">lpxH</name>
    <name evidence="12" type="ORF">CAG72_11655</name>
</gene>
<keyword evidence="9 10" id="KW-0464">Manganese</keyword>
<dbReference type="EMBL" id="WXWW01000173">
    <property type="protein sequence ID" value="NAW65871.1"/>
    <property type="molecule type" value="Genomic_DNA"/>
</dbReference>
<evidence type="ECO:0000256" key="9">
    <source>
        <dbReference type="ARBA" id="ARBA00023211"/>
    </source>
</evidence>
<evidence type="ECO:0000256" key="6">
    <source>
        <dbReference type="ARBA" id="ARBA00022801"/>
    </source>
</evidence>
<keyword evidence="3 10" id="KW-0997">Cell inner membrane</keyword>
<comment type="function">
    <text evidence="10">Hydrolyzes the pyrophosphate bond of UDP-2,3-diacylglucosamine to yield 2,3-diacylglucosamine 1-phosphate (lipid X) and UMP by catalyzing the attack of water at the alpha-P atom. Involved in the biosynthesis of lipid A, a phosphorylated glycolipid that anchors the lipopolysaccharide to the outer membrane of the cell.</text>
</comment>
<dbReference type="OrthoDB" id="9783283at2"/>
<keyword evidence="7 10" id="KW-0443">Lipid metabolism</keyword>
<dbReference type="UniPathway" id="UPA00359">
    <property type="reaction ID" value="UER00480"/>
</dbReference>
<keyword evidence="4 10" id="KW-0441">Lipid A biosynthesis</keyword>
<dbReference type="NCBIfam" id="TIGR01854">
    <property type="entry name" value="lipid_A_lpxH"/>
    <property type="match status" value="1"/>
</dbReference>
<feature type="binding site" evidence="10">
    <location>
        <position position="160"/>
    </location>
    <ligand>
        <name>substrate</name>
    </ligand>
</feature>
<evidence type="ECO:0000256" key="3">
    <source>
        <dbReference type="ARBA" id="ARBA00022519"/>
    </source>
</evidence>
<dbReference type="EC" id="3.6.1.54" evidence="10"/>
<feature type="binding site" evidence="10">
    <location>
        <position position="164"/>
    </location>
    <ligand>
        <name>substrate</name>
    </ligand>
</feature>
<feature type="binding site" evidence="10">
    <location>
        <position position="195"/>
    </location>
    <ligand>
        <name>Mn(2+)</name>
        <dbReference type="ChEBI" id="CHEBI:29035"/>
        <label>2</label>
    </ligand>
</feature>
<feature type="binding site" evidence="10">
    <location>
        <position position="197"/>
    </location>
    <ligand>
        <name>Mn(2+)</name>
        <dbReference type="ChEBI" id="CHEBI:29035"/>
        <label>1</label>
    </ligand>
</feature>
<evidence type="ECO:0000256" key="10">
    <source>
        <dbReference type="HAMAP-Rule" id="MF_00575"/>
    </source>
</evidence>
<evidence type="ECO:0000256" key="2">
    <source>
        <dbReference type="ARBA" id="ARBA00022516"/>
    </source>
</evidence>
<feature type="binding site" evidence="10">
    <location>
        <position position="122"/>
    </location>
    <ligand>
        <name>substrate</name>
    </ligand>
</feature>